<name>A0ABT0UAD7_9BACT</name>
<dbReference type="InterPro" id="IPR005467">
    <property type="entry name" value="His_kinase_dom"/>
</dbReference>
<dbReference type="Gene3D" id="1.10.287.130">
    <property type="match status" value="1"/>
</dbReference>
<dbReference type="CDD" id="cd16922">
    <property type="entry name" value="HATPase_EvgS-ArcB-TorS-like"/>
    <property type="match status" value="1"/>
</dbReference>
<organism evidence="15 16">
    <name type="scientific">Aporhodopirellula aestuarii</name>
    <dbReference type="NCBI Taxonomy" id="2950107"/>
    <lineage>
        <taxon>Bacteria</taxon>
        <taxon>Pseudomonadati</taxon>
        <taxon>Planctomycetota</taxon>
        <taxon>Planctomycetia</taxon>
        <taxon>Pirellulales</taxon>
        <taxon>Pirellulaceae</taxon>
        <taxon>Aporhodopirellula</taxon>
    </lineage>
</organism>
<dbReference type="Gene3D" id="3.30.565.10">
    <property type="entry name" value="Histidine kinase-like ATPase, C-terminal domain"/>
    <property type="match status" value="1"/>
</dbReference>
<evidence type="ECO:0000313" key="16">
    <source>
        <dbReference type="Proteomes" id="UP001202961"/>
    </source>
</evidence>
<dbReference type="NCBIfam" id="TIGR00229">
    <property type="entry name" value="sensory_box"/>
    <property type="match status" value="2"/>
</dbReference>
<evidence type="ECO:0000313" key="15">
    <source>
        <dbReference type="EMBL" id="MCM2373480.1"/>
    </source>
</evidence>
<evidence type="ECO:0000256" key="4">
    <source>
        <dbReference type="ARBA" id="ARBA00022679"/>
    </source>
</evidence>
<keyword evidence="3" id="KW-0489">Methyltransferase</keyword>
<dbReference type="InterPro" id="IPR011006">
    <property type="entry name" value="CheY-like_superfamily"/>
</dbReference>
<dbReference type="InterPro" id="IPR050903">
    <property type="entry name" value="Bact_Chemotaxis_MeTrfase"/>
</dbReference>
<feature type="domain" description="CheB-type methylesterase" evidence="13">
    <location>
        <begin position="86"/>
        <end position="216"/>
    </location>
</feature>
<evidence type="ECO:0000256" key="8">
    <source>
        <dbReference type="SAM" id="Coils"/>
    </source>
</evidence>
<dbReference type="Pfam" id="PF02518">
    <property type="entry name" value="HATPase_c"/>
    <property type="match status" value="1"/>
</dbReference>
<dbReference type="Pfam" id="PF13426">
    <property type="entry name" value="PAS_9"/>
    <property type="match status" value="1"/>
</dbReference>
<evidence type="ECO:0000256" key="1">
    <source>
        <dbReference type="ARBA" id="ARBA00000085"/>
    </source>
</evidence>
<dbReference type="InterPro" id="IPR022642">
    <property type="entry name" value="CheR_C"/>
</dbReference>
<evidence type="ECO:0000256" key="5">
    <source>
        <dbReference type="ARBA" id="ARBA00022691"/>
    </source>
</evidence>
<dbReference type="CDD" id="cd17546">
    <property type="entry name" value="REC_hyHK_CKI1_RcsC-like"/>
    <property type="match status" value="1"/>
</dbReference>
<dbReference type="SUPFAM" id="SSF47384">
    <property type="entry name" value="Homodimeric domain of signal transducing histidine kinase"/>
    <property type="match status" value="1"/>
</dbReference>
<feature type="domain" description="PAS" evidence="11">
    <location>
        <begin position="858"/>
        <end position="933"/>
    </location>
</feature>
<feature type="modified residue" description="4-aspartylphosphate" evidence="7">
    <location>
        <position position="1435"/>
    </location>
</feature>
<dbReference type="Gene3D" id="3.40.50.150">
    <property type="entry name" value="Vaccinia Virus protein VP39"/>
    <property type="match status" value="1"/>
</dbReference>
<dbReference type="InterPro" id="IPR003594">
    <property type="entry name" value="HATPase_dom"/>
</dbReference>
<dbReference type="InterPro" id="IPR035965">
    <property type="entry name" value="PAS-like_dom_sf"/>
</dbReference>
<feature type="domain" description="CheR-type methyltransferase" evidence="14">
    <location>
        <begin position="245"/>
        <end position="483"/>
    </location>
</feature>
<dbReference type="InterPro" id="IPR013656">
    <property type="entry name" value="PAS_4"/>
</dbReference>
<keyword evidence="7" id="KW-0597">Phosphoprotein</keyword>
<dbReference type="PRINTS" id="PR00996">
    <property type="entry name" value="CHERMTFRASE"/>
</dbReference>
<evidence type="ECO:0000256" key="2">
    <source>
        <dbReference type="ARBA" id="ARBA00001541"/>
    </source>
</evidence>
<feature type="domain" description="Histidine kinase" evidence="9">
    <location>
        <begin position="1135"/>
        <end position="1351"/>
    </location>
</feature>
<dbReference type="SMART" id="SM00388">
    <property type="entry name" value="HisKA"/>
    <property type="match status" value="1"/>
</dbReference>
<dbReference type="Gene3D" id="3.30.450.20">
    <property type="entry name" value="PAS domain"/>
    <property type="match status" value="3"/>
</dbReference>
<proteinExistence type="predicted"/>
<dbReference type="SUPFAM" id="SSF55874">
    <property type="entry name" value="ATPase domain of HSP90 chaperone/DNA topoisomerase II/histidine kinase"/>
    <property type="match status" value="1"/>
</dbReference>
<dbReference type="SUPFAM" id="SSF55785">
    <property type="entry name" value="PYP-like sensor domain (PAS domain)"/>
    <property type="match status" value="2"/>
</dbReference>
<dbReference type="InterPro" id="IPR001610">
    <property type="entry name" value="PAC"/>
</dbReference>
<dbReference type="SMART" id="SM00448">
    <property type="entry name" value="REC"/>
    <property type="match status" value="1"/>
</dbReference>
<dbReference type="Gene3D" id="3.40.50.180">
    <property type="entry name" value="Methylesterase CheB, C-terminal domain"/>
    <property type="match status" value="1"/>
</dbReference>
<dbReference type="Pfam" id="PF08448">
    <property type="entry name" value="PAS_4"/>
    <property type="match status" value="1"/>
</dbReference>
<dbReference type="PROSITE" id="PS50112">
    <property type="entry name" value="PAS"/>
    <property type="match status" value="2"/>
</dbReference>
<keyword evidence="16" id="KW-1185">Reference proteome</keyword>
<dbReference type="CDD" id="cd00082">
    <property type="entry name" value="HisKA"/>
    <property type="match status" value="1"/>
</dbReference>
<dbReference type="Pfam" id="PF03705">
    <property type="entry name" value="CheR_N"/>
    <property type="match status" value="1"/>
</dbReference>
<dbReference type="PANTHER" id="PTHR24422">
    <property type="entry name" value="CHEMOTAXIS PROTEIN METHYLTRANSFERASE"/>
    <property type="match status" value="1"/>
</dbReference>
<dbReference type="Pfam" id="PF00072">
    <property type="entry name" value="Response_reg"/>
    <property type="match status" value="1"/>
</dbReference>
<dbReference type="PROSITE" id="PS50122">
    <property type="entry name" value="CHEB"/>
    <property type="match status" value="1"/>
</dbReference>
<dbReference type="InterPro" id="IPR000673">
    <property type="entry name" value="Sig_transdc_resp-reg_Me-estase"/>
</dbReference>
<dbReference type="InterPro" id="IPR036097">
    <property type="entry name" value="HisK_dim/P_sf"/>
</dbReference>
<comment type="catalytic activity">
    <reaction evidence="2">
        <text>L-glutamyl-[protein] + S-adenosyl-L-methionine = [protein]-L-glutamate 5-O-methyl ester + S-adenosyl-L-homocysteine</text>
        <dbReference type="Rhea" id="RHEA:24452"/>
        <dbReference type="Rhea" id="RHEA-COMP:10208"/>
        <dbReference type="Rhea" id="RHEA-COMP:10311"/>
        <dbReference type="ChEBI" id="CHEBI:29973"/>
        <dbReference type="ChEBI" id="CHEBI:57856"/>
        <dbReference type="ChEBI" id="CHEBI:59789"/>
        <dbReference type="ChEBI" id="CHEBI:82795"/>
        <dbReference type="EC" id="2.1.1.80"/>
    </reaction>
</comment>
<keyword evidence="8" id="KW-0175">Coiled coil</keyword>
<evidence type="ECO:0000259" key="10">
    <source>
        <dbReference type="PROSITE" id="PS50110"/>
    </source>
</evidence>
<dbReference type="Pfam" id="PF01339">
    <property type="entry name" value="CheB_methylest"/>
    <property type="match status" value="1"/>
</dbReference>
<evidence type="ECO:0000256" key="7">
    <source>
        <dbReference type="PROSITE-ProRule" id="PRU00169"/>
    </source>
</evidence>
<reference evidence="15 16" key="1">
    <citation type="journal article" date="2022" name="Syst. Appl. Microbiol.">
        <title>Rhodopirellula aestuarii sp. nov., a novel member of the genus Rhodopirellula isolated from brackish sediments collected in the Tagus River estuary, Portugal.</title>
        <authorList>
            <person name="Vitorino I.R."/>
            <person name="Klimek D."/>
            <person name="Calusinska M."/>
            <person name="Lobo-da-Cunha A."/>
            <person name="Vasconcelos V."/>
            <person name="Lage O.M."/>
        </authorList>
    </citation>
    <scope>NUCLEOTIDE SEQUENCE [LARGE SCALE GENOMIC DNA]</scope>
    <source>
        <strain evidence="15 16">ICT_H3.1</strain>
    </source>
</reference>
<sequence length="1502" mass="166048">MKHATAKEPEHRKTLLVVGVGFGIESWDLVARVVNEYSANRSDDTAAGETEYGECDPHAAVATVLSLAVTPNGSEGCDDNEQAWSRESKIENLTVVHRNESVDLQPGGVYIAEAGRALQVRDGSLVAVELPADKQNAPIDHLFGSLADQVGELAVGVILSGGGTDGTQGLRSISDAGGMTIAQRVDSASNRSMPQAASALGVVDHVLSPDQIADEIRIHTQHMHETDERDDVSDLNRKIIVAIPQIASAVEKHTQNDFKHYKTTTLARRIRRRIHVLKLPSVDAYVELLQASRDETLQLFRDLLISVTAFFRDPRAFDSLASMVLEPLVDQHQSDSPIRVWVPGCATGQEAYSIAILMAEVIEKSGRDVTFQIFATDLDERALSIARAGGYPIGIQDEVSPERLSKFFTKRGNRYFVNKKLRDTIVFSAHNLISDPPFTKLDLVSCRNLLIYLGSHLQKKLIPLFHYATKPGGFLFLGPAESLSVNRELFRTLDQKHRLFQRRVTAIDPAATVDLPRVNLSRFSRSVEDDAGEFDLFRYAQQIVLGEFSPQWAVVDDDGEIQTLSSDPSPFLQMTSGKFQNNIIAMAHDNVRIGLRAAFADAKRHRRRALAEDMSIPVDGGIQRVHITVQPMPQMGEEASLHLVAFHRIGTPLEVNGDQQIESNGNVARADDRTVGKVIEQLELELSRTRNALERTVQELETSNEELKSSNEELLSMNEELQSANEELEASKEELQAANETLIRANNDTANLLRSTQIATIFLDKDLRIRGFTPAATKIYSLVESDVGRQLTKFASEIEDMPPLPDVANLGDDQVKEQLVGSVNGRTYLRRVIPYRSTEGENDGIVVTFSDVTEISESESLIRTIAENSTNALIMMNDHGYLTYCNQAMLDMFGFSAEELRQKPLHDIIHHHYPDGRPYPMSQCPIDRALPEDFSVRAHEDLFFRKDGSTVPVLCAASPIFKNGKPVSTVIEVRDITKQKNDEEELRSREAHLRRILDGTLCFVGVLDLEGRLVEANDPALRSAGVTREEVIGLPFAETVWWNFDDRVKQQVNDAIALVASGGSFREDLRYQVAGKIERWVDFSLNPVFDHDGTVAFMIPSGFDITDRYEIEARLEQARAAAEAASESKSAFLANMSHEIRTPMTAILGYADLIAEKVGDQETASYVDTIRRNGGFLLEIINDILDLSKIEAGKLDVSEEIFSPRQLIEDVQSIMGVRAKEGGIELSVEFHSQVPSLIMSDTKRLKQILINLVGNAIKFTPEGSVDVAVSHSGEMLRVEITDTGIGMSEQHLENLFQPFSQGDGNVNREFGGTGLGLAISRRLAEILGGQITVTSELGRGSTFTVDVRARPIVGRADASTEESQASSDKTLDAKSVRLECDVLVVDDRRDIRFLSRSILQRAGATVEEAEDGEVAIAVVKERLERSRPFGLIVLDMQMPRLDGYATAKILRELGYVGPIIALTADAMQGDMKRCLEAGCNDYLSKPIDSAILLRKSGELLRG</sequence>
<dbReference type="SMART" id="SM00091">
    <property type="entry name" value="PAS"/>
    <property type="match status" value="3"/>
</dbReference>
<dbReference type="SUPFAM" id="SSF53335">
    <property type="entry name" value="S-adenosyl-L-methionine-dependent methyltransferases"/>
    <property type="match status" value="1"/>
</dbReference>
<evidence type="ECO:0000259" key="14">
    <source>
        <dbReference type="PROSITE" id="PS50123"/>
    </source>
</evidence>
<dbReference type="InterPro" id="IPR029063">
    <property type="entry name" value="SAM-dependent_MTases_sf"/>
</dbReference>
<feature type="domain" description="Response regulatory" evidence="10">
    <location>
        <begin position="1381"/>
        <end position="1500"/>
    </location>
</feature>
<dbReference type="InterPro" id="IPR035909">
    <property type="entry name" value="CheB_C"/>
</dbReference>
<dbReference type="SUPFAM" id="SSF52738">
    <property type="entry name" value="Methylesterase CheB, C-terminal domain"/>
    <property type="match status" value="1"/>
</dbReference>
<dbReference type="Pfam" id="PF13596">
    <property type="entry name" value="PAS_10"/>
    <property type="match status" value="1"/>
</dbReference>
<dbReference type="InterPro" id="IPR001789">
    <property type="entry name" value="Sig_transdc_resp-reg_receiver"/>
</dbReference>
<dbReference type="EMBL" id="JAMQBK010000062">
    <property type="protein sequence ID" value="MCM2373480.1"/>
    <property type="molecule type" value="Genomic_DNA"/>
</dbReference>
<dbReference type="InterPro" id="IPR036890">
    <property type="entry name" value="HATPase_C_sf"/>
</dbReference>
<dbReference type="InterPro" id="IPR036804">
    <property type="entry name" value="CheR_N_sf"/>
</dbReference>
<dbReference type="Pfam" id="PF01739">
    <property type="entry name" value="CheR"/>
    <property type="match status" value="1"/>
</dbReference>
<dbReference type="InterPro" id="IPR000014">
    <property type="entry name" value="PAS"/>
</dbReference>
<dbReference type="PROSITE" id="PS50109">
    <property type="entry name" value="HIS_KIN"/>
    <property type="match status" value="1"/>
</dbReference>
<comment type="caution">
    <text evidence="6">Lacks conserved residue(s) required for the propagation of feature annotation.</text>
</comment>
<dbReference type="CDD" id="cd00130">
    <property type="entry name" value="PAS"/>
    <property type="match status" value="2"/>
</dbReference>
<dbReference type="SMART" id="SM00387">
    <property type="entry name" value="HATPase_c"/>
    <property type="match status" value="1"/>
</dbReference>
<accession>A0ABT0UAD7</accession>
<dbReference type="Proteomes" id="UP001202961">
    <property type="component" value="Unassembled WGS sequence"/>
</dbReference>
<dbReference type="Pfam" id="PF00512">
    <property type="entry name" value="HisKA"/>
    <property type="match status" value="1"/>
</dbReference>
<dbReference type="SMART" id="SM00138">
    <property type="entry name" value="MeTrc"/>
    <property type="match status" value="1"/>
</dbReference>
<dbReference type="InterPro" id="IPR000780">
    <property type="entry name" value="CheR_MeTrfase"/>
</dbReference>
<keyword evidence="5" id="KW-0949">S-adenosyl-L-methionine</keyword>
<feature type="domain" description="PAC" evidence="12">
    <location>
        <begin position="1065"/>
        <end position="1117"/>
    </location>
</feature>
<feature type="domain" description="PAC" evidence="12">
    <location>
        <begin position="937"/>
        <end position="988"/>
    </location>
</feature>
<dbReference type="PROSITE" id="PS50123">
    <property type="entry name" value="CHER"/>
    <property type="match status" value="1"/>
</dbReference>
<evidence type="ECO:0000259" key="13">
    <source>
        <dbReference type="PROSITE" id="PS50122"/>
    </source>
</evidence>
<dbReference type="SUPFAM" id="SSF52172">
    <property type="entry name" value="CheY-like"/>
    <property type="match status" value="1"/>
</dbReference>
<dbReference type="PROSITE" id="PS50110">
    <property type="entry name" value="RESPONSE_REGULATORY"/>
    <property type="match status" value="1"/>
</dbReference>
<dbReference type="PANTHER" id="PTHR24422:SF27">
    <property type="entry name" value="PROTEIN-GLUTAMATE O-METHYLTRANSFERASE"/>
    <property type="match status" value="1"/>
</dbReference>
<evidence type="ECO:0000256" key="6">
    <source>
        <dbReference type="PROSITE-ProRule" id="PRU00050"/>
    </source>
</evidence>
<keyword evidence="4" id="KW-0808">Transferase</keyword>
<dbReference type="InterPro" id="IPR000700">
    <property type="entry name" value="PAS-assoc_C"/>
</dbReference>
<feature type="coiled-coil region" evidence="8">
    <location>
        <begin position="679"/>
        <end position="748"/>
    </location>
</feature>
<feature type="domain" description="PAS" evidence="11">
    <location>
        <begin position="989"/>
        <end position="1033"/>
    </location>
</feature>
<evidence type="ECO:0000259" key="11">
    <source>
        <dbReference type="PROSITE" id="PS50112"/>
    </source>
</evidence>
<dbReference type="SMART" id="SM00086">
    <property type="entry name" value="PAC"/>
    <property type="match status" value="2"/>
</dbReference>
<comment type="catalytic activity">
    <reaction evidence="1">
        <text>ATP + protein L-histidine = ADP + protein N-phospho-L-histidine.</text>
        <dbReference type="EC" id="2.7.13.3"/>
    </reaction>
</comment>
<dbReference type="SUPFAM" id="SSF47757">
    <property type="entry name" value="Chemotaxis receptor methyltransferase CheR, N-terminal domain"/>
    <property type="match status" value="1"/>
</dbReference>
<gene>
    <name evidence="15" type="ORF">NB063_22950</name>
</gene>
<evidence type="ECO:0000256" key="3">
    <source>
        <dbReference type="ARBA" id="ARBA00022603"/>
    </source>
</evidence>
<dbReference type="InterPro" id="IPR022641">
    <property type="entry name" value="CheR_N"/>
</dbReference>
<dbReference type="Gene3D" id="1.10.155.10">
    <property type="entry name" value="Chemotaxis receptor methyltransferase CheR, N-terminal domain"/>
    <property type="match status" value="1"/>
</dbReference>
<dbReference type="PROSITE" id="PS50113">
    <property type="entry name" value="PAC"/>
    <property type="match status" value="2"/>
</dbReference>
<dbReference type="RefSeq" id="WP_250931237.1">
    <property type="nucleotide sequence ID" value="NZ_JAMQBK010000062.1"/>
</dbReference>
<evidence type="ECO:0000259" key="12">
    <source>
        <dbReference type="PROSITE" id="PS50113"/>
    </source>
</evidence>
<dbReference type="InterPro" id="IPR003661">
    <property type="entry name" value="HisK_dim/P_dom"/>
</dbReference>
<dbReference type="Gene3D" id="3.40.50.2300">
    <property type="match status" value="1"/>
</dbReference>
<evidence type="ECO:0000259" key="9">
    <source>
        <dbReference type="PROSITE" id="PS50109"/>
    </source>
</evidence>
<protein>
    <submittedName>
        <fullName evidence="15">PAS domain S-box protein</fullName>
    </submittedName>
</protein>
<comment type="caution">
    <text evidence="15">The sequence shown here is derived from an EMBL/GenBank/DDBJ whole genome shotgun (WGS) entry which is preliminary data.</text>
</comment>